<keyword evidence="6" id="KW-0963">Cytoplasm</keyword>
<dbReference type="InterPro" id="IPR028094">
    <property type="entry name" value="RTC4_C"/>
</dbReference>
<comment type="subcellular location">
    <subcellularLocation>
        <location evidence="3">Cytoplasm</location>
    </subcellularLocation>
    <subcellularLocation>
        <location evidence="2">Nucleus</location>
    </subcellularLocation>
</comment>
<evidence type="ECO:0000256" key="7">
    <source>
        <dbReference type="ARBA" id="ARBA00023242"/>
    </source>
</evidence>
<name>A0ABM8VZ76_GIGMA</name>
<evidence type="ECO:0000259" key="8">
    <source>
        <dbReference type="SMART" id="SM01312"/>
    </source>
</evidence>
<gene>
    <name evidence="9" type="ORF">GMARGA_LOCUS1390</name>
</gene>
<feature type="non-terminal residue" evidence="9">
    <location>
        <position position="1"/>
    </location>
</feature>
<proteinExistence type="inferred from homology"/>
<dbReference type="SMART" id="SM01312">
    <property type="entry name" value="RTC4"/>
    <property type="match status" value="1"/>
</dbReference>
<feature type="domain" description="Restriction of telomere capping protein 4 C-terminal" evidence="8">
    <location>
        <begin position="239"/>
        <end position="368"/>
    </location>
</feature>
<evidence type="ECO:0000313" key="10">
    <source>
        <dbReference type="Proteomes" id="UP000789901"/>
    </source>
</evidence>
<evidence type="ECO:0000256" key="3">
    <source>
        <dbReference type="ARBA" id="ARBA00004496"/>
    </source>
</evidence>
<keyword evidence="7" id="KW-0539">Nucleus</keyword>
<dbReference type="Proteomes" id="UP000789901">
    <property type="component" value="Unassembled WGS sequence"/>
</dbReference>
<accession>A0ABM8VZ76</accession>
<comment type="caution">
    <text evidence="9">The sequence shown here is derived from an EMBL/GenBank/DDBJ whole genome shotgun (WGS) entry which is preliminary data.</text>
</comment>
<organism evidence="9 10">
    <name type="scientific">Gigaspora margarita</name>
    <dbReference type="NCBI Taxonomy" id="4874"/>
    <lineage>
        <taxon>Eukaryota</taxon>
        <taxon>Fungi</taxon>
        <taxon>Fungi incertae sedis</taxon>
        <taxon>Mucoromycota</taxon>
        <taxon>Glomeromycotina</taxon>
        <taxon>Glomeromycetes</taxon>
        <taxon>Diversisporales</taxon>
        <taxon>Gigasporaceae</taxon>
        <taxon>Gigaspora</taxon>
    </lineage>
</organism>
<evidence type="ECO:0000256" key="6">
    <source>
        <dbReference type="ARBA" id="ARBA00022490"/>
    </source>
</evidence>
<protein>
    <recommendedName>
        <fullName evidence="5">Restriction of telomere capping protein 4</fullName>
    </recommendedName>
</protein>
<sequence length="390" mass="45542">SKKEWSTIAHSLLSPESDDFSLQIKFQNNSICLDLINFDEHRFNFQDNFESIINELKIWKKMDSTLEIVNSEVIYFRINHYLILFDAYTALFNQARKDTPGEYKNYNANAVRNRKWVRFHIKSILKLKTTKSKERKYNASWRIKFLVDNDITTIKKLVKAGASPRFFETITFAEFDLFLTKITDGKHKKLSIPVEIGAVEIGSHGDDKNFKALVLSYPKVDFTKLPDRIEARKDKIEDIIRNHDQSYYRQEVIKRINDLGFNNSRSINTQMDINDKIMAFITNFKLPQPGYYGSKGFQIISDKLELFITSGKIDNNTCTPQNTTDYLFMVLLPETDTRLIMEDFNCGFDKARKIIEESVAYGSLFNNEEEILIESEYNDSEDTEDDDVDE</sequence>
<evidence type="ECO:0000256" key="4">
    <source>
        <dbReference type="ARBA" id="ARBA00009461"/>
    </source>
</evidence>
<evidence type="ECO:0000313" key="9">
    <source>
        <dbReference type="EMBL" id="CAG8484120.1"/>
    </source>
</evidence>
<dbReference type="EMBL" id="CAJVQB010000357">
    <property type="protein sequence ID" value="CAG8484120.1"/>
    <property type="molecule type" value="Genomic_DNA"/>
</dbReference>
<dbReference type="PANTHER" id="PTHR41391">
    <property type="entry name" value="RESTRICTION OF TELOMERE CAPPING PROTEIN 4"/>
    <property type="match status" value="1"/>
</dbReference>
<dbReference type="PANTHER" id="PTHR41391:SF1">
    <property type="entry name" value="RESTRICTION OF TELOMERE CAPPING PROTEIN 4"/>
    <property type="match status" value="1"/>
</dbReference>
<keyword evidence="10" id="KW-1185">Reference proteome</keyword>
<evidence type="ECO:0000256" key="5">
    <source>
        <dbReference type="ARBA" id="ARBA00015162"/>
    </source>
</evidence>
<comment type="similarity">
    <text evidence="4">Belongs to the RTC4 family.</text>
</comment>
<reference evidence="9 10" key="1">
    <citation type="submission" date="2021-06" db="EMBL/GenBank/DDBJ databases">
        <authorList>
            <person name="Kallberg Y."/>
            <person name="Tangrot J."/>
            <person name="Rosling A."/>
        </authorList>
    </citation>
    <scope>NUCLEOTIDE SEQUENCE [LARGE SCALE GENOMIC DNA]</scope>
    <source>
        <strain evidence="9 10">120-4 pot B 10/14</strain>
    </source>
</reference>
<dbReference type="Pfam" id="PF14474">
    <property type="entry name" value="RTC4"/>
    <property type="match status" value="1"/>
</dbReference>
<dbReference type="InterPro" id="IPR039024">
    <property type="entry name" value="RTC4"/>
</dbReference>
<evidence type="ECO:0000256" key="1">
    <source>
        <dbReference type="ARBA" id="ARBA00002738"/>
    </source>
</evidence>
<evidence type="ECO:0000256" key="2">
    <source>
        <dbReference type="ARBA" id="ARBA00004123"/>
    </source>
</evidence>
<comment type="function">
    <text evidence="1">May be involved in a process influencing telomere capping.</text>
</comment>